<dbReference type="GO" id="GO:0003677">
    <property type="term" value="F:DNA binding"/>
    <property type="evidence" value="ECO:0007669"/>
    <property type="project" value="UniProtKB-KW"/>
</dbReference>
<dbReference type="InterPro" id="IPR014036">
    <property type="entry name" value="DeoR-like_C"/>
</dbReference>
<evidence type="ECO:0000313" key="7">
    <source>
        <dbReference type="Proteomes" id="UP001210770"/>
    </source>
</evidence>
<dbReference type="SMART" id="SM00420">
    <property type="entry name" value="HTH_DEOR"/>
    <property type="match status" value="1"/>
</dbReference>
<dbReference type="Gene3D" id="3.40.50.1360">
    <property type="match status" value="1"/>
</dbReference>
<dbReference type="Pfam" id="PF08220">
    <property type="entry name" value="HTH_DeoR"/>
    <property type="match status" value="1"/>
</dbReference>
<dbReference type="SUPFAM" id="SSF46785">
    <property type="entry name" value="Winged helix' DNA-binding domain"/>
    <property type="match status" value="1"/>
</dbReference>
<dbReference type="PROSITE" id="PS00894">
    <property type="entry name" value="HTH_DEOR_1"/>
    <property type="match status" value="1"/>
</dbReference>
<keyword evidence="3 6" id="KW-0238">DNA-binding</keyword>
<accession>A0AAX3LS10</accession>
<dbReference type="Proteomes" id="UP001210770">
    <property type="component" value="Chromosome"/>
</dbReference>
<evidence type="ECO:0000256" key="3">
    <source>
        <dbReference type="ARBA" id="ARBA00023125"/>
    </source>
</evidence>
<reference evidence="6" key="1">
    <citation type="submission" date="2023-01" db="EMBL/GenBank/DDBJ databases">
        <title>Comparative genomic analysis of cold water coral derived Sulfitobacter faviae: insights into their metabolism and habitat adaptation.</title>
        <authorList>
            <person name="Guo Y."/>
            <person name="Lin S."/>
            <person name="Huang Z."/>
            <person name="Tang K."/>
            <person name="Wang X."/>
        </authorList>
    </citation>
    <scope>NUCLEOTIDE SEQUENCE</scope>
    <source>
        <strain evidence="6">SCSIO W_1865</strain>
    </source>
</reference>
<feature type="domain" description="HTH deoR-type" evidence="5">
    <location>
        <begin position="5"/>
        <end position="60"/>
    </location>
</feature>
<evidence type="ECO:0000259" key="5">
    <source>
        <dbReference type="PROSITE" id="PS51000"/>
    </source>
</evidence>
<dbReference type="InterPro" id="IPR037171">
    <property type="entry name" value="NagB/RpiA_transferase-like"/>
</dbReference>
<dbReference type="InterPro" id="IPR018356">
    <property type="entry name" value="Tscrpt_reg_HTH_DeoR_CS"/>
</dbReference>
<dbReference type="InterPro" id="IPR001034">
    <property type="entry name" value="DeoR_HTH"/>
</dbReference>
<sequence>MRRDITQRRDEIIALLSKRETLSAAELSSELSVSVQTIRADLRDLDEAGLVQRRNGYARLRQQSENIGYLPREGIARQEKQRIALAVKGLIPDGARVALGTGTTVEACARFLASHKDLFVASNSIHAVCALQQAPGVAVELAGGTVRMRDLDMIGTSALNFFSRYRVDYAVFSCGGLSEEGEVLDYNADEMSARKAIAGCGKKSILVVDSTKNGLDLPFQMGHAWDFDVIVTGARFSASVIDSCSRHGCQIVQV</sequence>
<dbReference type="SUPFAM" id="SSF100950">
    <property type="entry name" value="NagB/RpiA/CoA transferase-like"/>
    <property type="match status" value="1"/>
</dbReference>
<dbReference type="SMART" id="SM01134">
    <property type="entry name" value="DeoRC"/>
    <property type="match status" value="1"/>
</dbReference>
<dbReference type="CDD" id="cd00090">
    <property type="entry name" value="HTH_ARSR"/>
    <property type="match status" value="1"/>
</dbReference>
<evidence type="ECO:0000256" key="4">
    <source>
        <dbReference type="ARBA" id="ARBA00023163"/>
    </source>
</evidence>
<dbReference type="InterPro" id="IPR036390">
    <property type="entry name" value="WH_DNA-bd_sf"/>
</dbReference>
<proteinExistence type="predicted"/>
<evidence type="ECO:0000313" key="6">
    <source>
        <dbReference type="EMBL" id="WCE71476.1"/>
    </source>
</evidence>
<evidence type="ECO:0000256" key="2">
    <source>
        <dbReference type="ARBA" id="ARBA00023015"/>
    </source>
</evidence>
<dbReference type="GO" id="GO:0003700">
    <property type="term" value="F:DNA-binding transcription factor activity"/>
    <property type="evidence" value="ECO:0007669"/>
    <property type="project" value="InterPro"/>
</dbReference>
<dbReference type="AlphaFoldDB" id="A0AAX3LS10"/>
<protein>
    <submittedName>
        <fullName evidence="6">DeoR/GlpR family DNA-binding transcription regulator</fullName>
    </submittedName>
</protein>
<gene>
    <name evidence="6" type="ORF">PL336_06495</name>
</gene>
<dbReference type="InterPro" id="IPR036388">
    <property type="entry name" value="WH-like_DNA-bd_sf"/>
</dbReference>
<dbReference type="EMBL" id="CP116423">
    <property type="protein sequence ID" value="WCE71476.1"/>
    <property type="molecule type" value="Genomic_DNA"/>
</dbReference>
<evidence type="ECO:0000256" key="1">
    <source>
        <dbReference type="ARBA" id="ARBA00022491"/>
    </source>
</evidence>
<dbReference type="Gene3D" id="1.10.10.10">
    <property type="entry name" value="Winged helix-like DNA-binding domain superfamily/Winged helix DNA-binding domain"/>
    <property type="match status" value="1"/>
</dbReference>
<dbReference type="PROSITE" id="PS51000">
    <property type="entry name" value="HTH_DEOR_2"/>
    <property type="match status" value="1"/>
</dbReference>
<dbReference type="PANTHER" id="PTHR30363">
    <property type="entry name" value="HTH-TYPE TRANSCRIPTIONAL REGULATOR SRLR-RELATED"/>
    <property type="match status" value="1"/>
</dbReference>
<keyword evidence="2" id="KW-0805">Transcription regulation</keyword>
<dbReference type="Pfam" id="PF00455">
    <property type="entry name" value="DeoRC"/>
    <property type="match status" value="1"/>
</dbReference>
<organism evidence="6 7">
    <name type="scientific">Sulfitobacter faviae</name>
    <dbReference type="NCBI Taxonomy" id="1775881"/>
    <lineage>
        <taxon>Bacteria</taxon>
        <taxon>Pseudomonadati</taxon>
        <taxon>Pseudomonadota</taxon>
        <taxon>Alphaproteobacteria</taxon>
        <taxon>Rhodobacterales</taxon>
        <taxon>Roseobacteraceae</taxon>
        <taxon>Sulfitobacter</taxon>
    </lineage>
</organism>
<dbReference type="InterPro" id="IPR050313">
    <property type="entry name" value="Carb_Metab_HTH_regulators"/>
</dbReference>
<name>A0AAX3LS10_9RHOB</name>
<keyword evidence="4" id="KW-0804">Transcription</keyword>
<dbReference type="RefSeq" id="WP_271689643.1">
    <property type="nucleotide sequence ID" value="NZ_CP116423.1"/>
</dbReference>
<dbReference type="PANTHER" id="PTHR30363:SF4">
    <property type="entry name" value="GLYCEROL-3-PHOSPHATE REGULON REPRESSOR"/>
    <property type="match status" value="1"/>
</dbReference>
<dbReference type="InterPro" id="IPR011991">
    <property type="entry name" value="ArsR-like_HTH"/>
</dbReference>
<keyword evidence="1" id="KW-0678">Repressor</keyword>